<dbReference type="Pfam" id="PF21205">
    <property type="entry name" value="Rep3_C"/>
    <property type="match status" value="1"/>
</dbReference>
<dbReference type="AlphaFoldDB" id="A0A4Q7AIY3"/>
<dbReference type="Proteomes" id="UP000293863">
    <property type="component" value="Unassembled WGS sequence"/>
</dbReference>
<evidence type="ECO:0000313" key="3">
    <source>
        <dbReference type="EMBL" id="RZG42770.1"/>
    </source>
</evidence>
<comment type="similarity">
    <text evidence="1">Belongs to the initiator RepB protein family.</text>
</comment>
<comment type="caution">
    <text evidence="3">The sequence shown here is derived from an EMBL/GenBank/DDBJ whole genome shotgun (WGS) entry which is preliminary data.</text>
</comment>
<evidence type="ECO:0000256" key="1">
    <source>
        <dbReference type="ARBA" id="ARBA00038283"/>
    </source>
</evidence>
<dbReference type="EMBL" id="SGSQ01000053">
    <property type="protein sequence ID" value="RZG42770.1"/>
    <property type="molecule type" value="Genomic_DNA"/>
</dbReference>
<sequence>MTKTSKTTKILDFSEEDKELYPLQSSVAKYPKHLAVLQNAFWQLQHERPPKDDLLKLLMYFSPKVRLINDQPNERTTFSISAREYAELTGLSIKGAYSALDRVVDALYNHSVIFDSPDRGRVRTRLVTTSAYKDGNFTVSFTHYALYIMYVFNKDNPFTQLQIKSISGLHGHGLRLYPFLSQNEYRFNFDIDLKDLKRALDLSEDSYPEYRDFKSSILKPHIDLINEKTELSVQFKAVKKEGRKASHVNFTVTKKRTVKAETPPEHPLERPPEQPKKIKAIDIYRAISDPNVLPRFLQFGETSEDLINRIKADIKDDKTQYWLDKLQDLNIEIDA</sequence>
<reference evidence="3 4" key="1">
    <citation type="submission" date="2019-02" db="EMBL/GenBank/DDBJ databases">
        <title>The Batch Genome Submission of Acinetobacter spp. strains.</title>
        <authorList>
            <person name="Qin J."/>
            <person name="Hu Y."/>
            <person name="Ye H."/>
            <person name="Wei L."/>
            <person name="Feng Y."/>
            <person name="Zong Z."/>
        </authorList>
    </citation>
    <scope>NUCLEOTIDE SEQUENCE [LARGE SCALE GENOMIC DNA]</scope>
    <source>
        <strain evidence="3 4">WCHAW060049</strain>
    </source>
</reference>
<dbReference type="GO" id="GO:0006270">
    <property type="term" value="P:DNA replication initiation"/>
    <property type="evidence" value="ECO:0007669"/>
    <property type="project" value="InterPro"/>
</dbReference>
<dbReference type="Pfam" id="PF01051">
    <property type="entry name" value="Rep3_N"/>
    <property type="match status" value="1"/>
</dbReference>
<accession>A0A4Q7AIY3</accession>
<keyword evidence="4" id="KW-1185">Reference proteome</keyword>
<dbReference type="GO" id="GO:0003887">
    <property type="term" value="F:DNA-directed DNA polymerase activity"/>
    <property type="evidence" value="ECO:0007669"/>
    <property type="project" value="InterPro"/>
</dbReference>
<evidence type="ECO:0000259" key="2">
    <source>
        <dbReference type="Pfam" id="PF01051"/>
    </source>
</evidence>
<proteinExistence type="inferred from homology"/>
<dbReference type="Gene3D" id="1.10.10.10">
    <property type="entry name" value="Winged helix-like DNA-binding domain superfamily/Winged helix DNA-binding domain"/>
    <property type="match status" value="2"/>
</dbReference>
<feature type="domain" description="Initiator Rep protein WH1" evidence="2">
    <location>
        <begin position="56"/>
        <end position="180"/>
    </location>
</feature>
<dbReference type="SUPFAM" id="SSF46785">
    <property type="entry name" value="Winged helix' DNA-binding domain"/>
    <property type="match status" value="2"/>
</dbReference>
<dbReference type="RefSeq" id="WP_130169018.1">
    <property type="nucleotide sequence ID" value="NZ_SGSQ01000053.1"/>
</dbReference>
<gene>
    <name evidence="3" type="ORF">EXU28_18590</name>
</gene>
<protein>
    <submittedName>
        <fullName evidence="3">RepB family plasmid replication initiator protein</fullName>
    </submittedName>
</protein>
<dbReference type="InterPro" id="IPR036390">
    <property type="entry name" value="WH_DNA-bd_sf"/>
</dbReference>
<evidence type="ECO:0000313" key="4">
    <source>
        <dbReference type="Proteomes" id="UP000293863"/>
    </source>
</evidence>
<name>A0A4Q7AIY3_9GAMM</name>
<dbReference type="InterPro" id="IPR000525">
    <property type="entry name" value="Initiator_Rep_WH1"/>
</dbReference>
<organism evidence="3 4">
    <name type="scientific">Acinetobacter wuhouensis</name>
    <dbReference type="NCBI Taxonomy" id="1879050"/>
    <lineage>
        <taxon>Bacteria</taxon>
        <taxon>Pseudomonadati</taxon>
        <taxon>Pseudomonadota</taxon>
        <taxon>Gammaproteobacteria</taxon>
        <taxon>Moraxellales</taxon>
        <taxon>Moraxellaceae</taxon>
        <taxon>Acinetobacter</taxon>
    </lineage>
</organism>
<dbReference type="InterPro" id="IPR036388">
    <property type="entry name" value="WH-like_DNA-bd_sf"/>
</dbReference>